<accession>A0A7G7BTK7</accession>
<evidence type="ECO:0000256" key="1">
    <source>
        <dbReference type="ARBA" id="ARBA00037217"/>
    </source>
</evidence>
<reference evidence="6" key="1">
    <citation type="submission" date="2019-10" db="EMBL/GenBank/DDBJ databases">
        <title>Antimicrobial potential of Antarctic Bacteria.</title>
        <authorList>
            <person name="Benaud N."/>
            <person name="Edwards R.J."/>
            <person name="Ferrari B.C."/>
        </authorList>
    </citation>
    <scope>NUCLEOTIDE SEQUENCE [LARGE SCALE GENOMIC DNA]</scope>
    <source>
        <strain evidence="6">NBSH44</strain>
    </source>
</reference>
<gene>
    <name evidence="5" type="ORF">F0344_32385</name>
</gene>
<evidence type="ECO:0000313" key="5">
    <source>
        <dbReference type="EMBL" id="QNE78672.1"/>
    </source>
</evidence>
<evidence type="ECO:0000256" key="3">
    <source>
        <dbReference type="ARBA" id="ARBA00040298"/>
    </source>
</evidence>
<dbReference type="GO" id="GO:0016491">
    <property type="term" value="F:oxidoreductase activity"/>
    <property type="evidence" value="ECO:0007669"/>
    <property type="project" value="InterPro"/>
</dbReference>
<protein>
    <recommendedName>
        <fullName evidence="3">Pyridine nucleotide-disulfide oxidoreductase domain-containing protein 2</fullName>
    </recommendedName>
</protein>
<name>A0A7G7BTK7_9ACTN</name>
<proteinExistence type="predicted"/>
<dbReference type="KEGG" id="sfiy:F0344_32385"/>
<dbReference type="SUPFAM" id="SSF51905">
    <property type="entry name" value="FAD/NAD(P)-binding domain"/>
    <property type="match status" value="1"/>
</dbReference>
<dbReference type="Proteomes" id="UP000515307">
    <property type="component" value="Chromosome"/>
</dbReference>
<dbReference type="InterPro" id="IPR036188">
    <property type="entry name" value="FAD/NAD-bd_sf"/>
</dbReference>
<keyword evidence="6" id="KW-1185">Reference proteome</keyword>
<dbReference type="Gene3D" id="3.50.50.60">
    <property type="entry name" value="FAD/NAD(P)-binding domain"/>
    <property type="match status" value="2"/>
</dbReference>
<comment type="function">
    <text evidence="1">Probable oxidoreductase that may play a role as regulator of mitochondrial function.</text>
</comment>
<dbReference type="Pfam" id="PF01593">
    <property type="entry name" value="Amino_oxidase"/>
    <property type="match status" value="1"/>
</dbReference>
<dbReference type="PANTHER" id="PTHR10668">
    <property type="entry name" value="PHYTOENE DEHYDROGENASE"/>
    <property type="match status" value="1"/>
</dbReference>
<evidence type="ECO:0000259" key="4">
    <source>
        <dbReference type="Pfam" id="PF01593"/>
    </source>
</evidence>
<dbReference type="RefSeq" id="WP_185302129.1">
    <property type="nucleotide sequence ID" value="NZ_CP045702.1"/>
</dbReference>
<organism evidence="5 6">
    <name type="scientific">Streptomyces finlayi</name>
    <dbReference type="NCBI Taxonomy" id="67296"/>
    <lineage>
        <taxon>Bacteria</taxon>
        <taxon>Bacillati</taxon>
        <taxon>Actinomycetota</taxon>
        <taxon>Actinomycetes</taxon>
        <taxon>Kitasatosporales</taxon>
        <taxon>Streptomycetaceae</taxon>
        <taxon>Streptomyces</taxon>
    </lineage>
</organism>
<dbReference type="AlphaFoldDB" id="A0A7G7BTK7"/>
<sequence length="543" mass="57204">MVDAVVIGSGPNGLVAANVLADAGWGVEVLEAESAPGGAVRSDEEVHPGYVNDLFSSFYPLAAASPVLARLDLGREGLRWTHAPRVLAHPLLDGRCAVLDRDRAVTAAGLDGFAPGDGQSWLDLCHIWDRLGSEVLAALFSPFPPIRSAAVLAARLRGAGGLRLARSLILPVRRLGEEEFAGDGGRLLLAGNALHADLAPEAAGSGGYGWLMSMLGQFYGFPVPVGGAGALTAALVRRLRGRGGSVRCGQRVTEVVVQGGRAVGVRTATREAIPVRRAVLADVSAPALYGELVAPEHLPSRVLDDLRRFQWDFATFKTDWALDGPIPWSCPDAATAGTVHLADGVDELTRFAAQIARGLIPDRPFLLVGQMTTTDATRSPLGTESAWAYTHVPHRVKADAGPDRLSGTWDTREREAMADRVEQQVERYAPGFRDRIRARRVLTPPQLQEADANLRDGAINGGTAALHQQLVFRPLPGTGRPETPVKGLYLASASAHPGGGVHGAPGANAARAAIRATRGTGAALTAAQRLLARRGRSGETSSV</sequence>
<dbReference type="PANTHER" id="PTHR10668:SF105">
    <property type="entry name" value="DEHYDROGENASE-RELATED"/>
    <property type="match status" value="1"/>
</dbReference>
<evidence type="ECO:0000256" key="2">
    <source>
        <dbReference type="ARBA" id="ARBA00038825"/>
    </source>
</evidence>
<comment type="subunit">
    <text evidence="2">Interacts with COX5B; this interaction may contribute to localize PYROXD2 to the inner face of the inner mitochondrial membrane.</text>
</comment>
<feature type="domain" description="Amine oxidase" evidence="4">
    <location>
        <begin position="13"/>
        <end position="307"/>
    </location>
</feature>
<evidence type="ECO:0000313" key="6">
    <source>
        <dbReference type="Proteomes" id="UP000515307"/>
    </source>
</evidence>
<dbReference type="InterPro" id="IPR002937">
    <property type="entry name" value="Amino_oxidase"/>
</dbReference>
<dbReference type="EMBL" id="CP045702">
    <property type="protein sequence ID" value="QNE78672.1"/>
    <property type="molecule type" value="Genomic_DNA"/>
</dbReference>